<dbReference type="PANTHER" id="PTHR34136:SF1">
    <property type="entry name" value="UDP-N-ACETYL-D-MANNOSAMINURONIC ACID TRANSFERASE"/>
    <property type="match status" value="1"/>
</dbReference>
<evidence type="ECO:0000256" key="2">
    <source>
        <dbReference type="ARBA" id="ARBA00022679"/>
    </source>
</evidence>
<dbReference type="CDD" id="cd06533">
    <property type="entry name" value="Glyco_transf_WecG_TagA"/>
    <property type="match status" value="1"/>
</dbReference>
<name>A0ABS8VZ98_9PROT</name>
<dbReference type="PANTHER" id="PTHR34136">
    <property type="match status" value="1"/>
</dbReference>
<comment type="caution">
    <text evidence="3">The sequence shown here is derived from an EMBL/GenBank/DDBJ whole genome shotgun (WGS) entry which is preliminary data.</text>
</comment>
<dbReference type="Proteomes" id="UP001521074">
    <property type="component" value="Unassembled WGS sequence"/>
</dbReference>
<dbReference type="Pfam" id="PF03808">
    <property type="entry name" value="Glyco_tran_WecG"/>
    <property type="match status" value="1"/>
</dbReference>
<organism evidence="3 4">
    <name type="scientific">Acetobacter sicerae</name>
    <dbReference type="NCBI Taxonomy" id="85325"/>
    <lineage>
        <taxon>Bacteria</taxon>
        <taxon>Pseudomonadati</taxon>
        <taxon>Pseudomonadota</taxon>
        <taxon>Alphaproteobacteria</taxon>
        <taxon>Acetobacterales</taxon>
        <taxon>Acetobacteraceae</taxon>
        <taxon>Acetobacter</taxon>
    </lineage>
</organism>
<dbReference type="InterPro" id="IPR004629">
    <property type="entry name" value="WecG_TagA_CpsF"/>
</dbReference>
<dbReference type="RefSeq" id="WP_232878285.1">
    <property type="nucleotide sequence ID" value="NZ_JAJSOJ010000038.1"/>
</dbReference>
<dbReference type="EMBL" id="JAJSOJ010000038">
    <property type="protein sequence ID" value="MCE0744500.1"/>
    <property type="molecule type" value="Genomic_DNA"/>
</dbReference>
<keyword evidence="2" id="KW-0808">Transferase</keyword>
<accession>A0ABS8VZ98</accession>
<keyword evidence="4" id="KW-1185">Reference proteome</keyword>
<protein>
    <submittedName>
        <fullName evidence="3">WecB/TagA/CpsF family glycosyltransferase</fullName>
    </submittedName>
</protein>
<evidence type="ECO:0000313" key="4">
    <source>
        <dbReference type="Proteomes" id="UP001521074"/>
    </source>
</evidence>
<reference evidence="3 4" key="1">
    <citation type="submission" date="2021-12" db="EMBL/GenBank/DDBJ databases">
        <title>Genome sequence of Acetobacter sicerae DmPark20a_162.</title>
        <authorList>
            <person name="Chaston J.M."/>
        </authorList>
    </citation>
    <scope>NUCLEOTIDE SEQUENCE [LARGE SCALE GENOMIC DNA]</scope>
    <source>
        <strain evidence="3 4">DmPark20a_162</strain>
    </source>
</reference>
<keyword evidence="1" id="KW-0328">Glycosyltransferase</keyword>
<sequence length="276" mass="30533">MHSDITLKEKSKRFCGHDFPVVEVMGLELMDIPREDIVACLTETVGQGAAARVINANAHCVTLSQKQPWLRELFDKAEIAFCDGAGVQLASMFLTGKNLHRTTPPEWIGNMLSALGNTANIFWLGGEQDVAEKAAAAFAAKYGCRTAGVQHGFFDATPGSPEAERVIEKIVAAKPSVLLLNMGMPRQERWLWDNWDRLPPVVAITAGALVDHAAGRVSRPPRWVANLGLEWLVRLSREPTRLWRRYLLGLPCFGAYVLWWRLCALLGKTTVSSART</sequence>
<dbReference type="NCBIfam" id="TIGR00696">
    <property type="entry name" value="wecG_tagA_cpsF"/>
    <property type="match status" value="1"/>
</dbReference>
<evidence type="ECO:0000313" key="3">
    <source>
        <dbReference type="EMBL" id="MCE0744500.1"/>
    </source>
</evidence>
<evidence type="ECO:0000256" key="1">
    <source>
        <dbReference type="ARBA" id="ARBA00022676"/>
    </source>
</evidence>
<gene>
    <name evidence="3" type="ORF">LWC05_11455</name>
</gene>
<proteinExistence type="predicted"/>